<dbReference type="InterPro" id="IPR029188">
    <property type="entry name" value="Rrp14_N"/>
</dbReference>
<feature type="region of interest" description="Disordered" evidence="14">
    <location>
        <begin position="577"/>
        <end position="596"/>
    </location>
</feature>
<dbReference type="PROSITE" id="PS00842">
    <property type="entry name" value="XPG_2"/>
    <property type="match status" value="1"/>
</dbReference>
<feature type="compositionally biased region" description="Basic and acidic residues" evidence="14">
    <location>
        <begin position="1198"/>
        <end position="1233"/>
    </location>
</feature>
<evidence type="ECO:0000256" key="14">
    <source>
        <dbReference type="SAM" id="MobiDB-lite"/>
    </source>
</evidence>
<feature type="compositionally biased region" description="Acidic residues" evidence="14">
    <location>
        <begin position="822"/>
        <end position="840"/>
    </location>
</feature>
<dbReference type="GO" id="GO:0005634">
    <property type="term" value="C:nucleus"/>
    <property type="evidence" value="ECO:0007669"/>
    <property type="project" value="UniProtKB-SubCell"/>
</dbReference>
<dbReference type="InterPro" id="IPR044752">
    <property type="entry name" value="PIN-like_EXO1"/>
</dbReference>
<dbReference type="CDD" id="cd09908">
    <property type="entry name" value="H3TH_EXO1"/>
    <property type="match status" value="1"/>
</dbReference>
<gene>
    <name evidence="17" type="ORF">B0T21DRAFT_386296</name>
</gene>
<feature type="compositionally biased region" description="Low complexity" evidence="14">
    <location>
        <begin position="969"/>
        <end position="992"/>
    </location>
</feature>
<keyword evidence="12" id="KW-0234">DNA repair</keyword>
<feature type="domain" description="XPG N-terminal" evidence="16">
    <location>
        <begin position="1"/>
        <end position="99"/>
    </location>
</feature>
<dbReference type="SMART" id="SM00485">
    <property type="entry name" value="XPGN"/>
    <property type="match status" value="1"/>
</dbReference>
<evidence type="ECO:0000256" key="10">
    <source>
        <dbReference type="ARBA" id="ARBA00022881"/>
    </source>
</evidence>
<dbReference type="FunFam" id="3.40.50.1010:FF:000002">
    <property type="entry name" value="Exonuclease 1, putative"/>
    <property type="match status" value="1"/>
</dbReference>
<dbReference type="Gene3D" id="1.10.150.20">
    <property type="entry name" value="5' to 3' exonuclease, C-terminal subdomain"/>
    <property type="match status" value="1"/>
</dbReference>
<keyword evidence="9" id="KW-0460">Magnesium</keyword>
<dbReference type="InterPro" id="IPR029060">
    <property type="entry name" value="PIN-like_dom_sf"/>
</dbReference>
<comment type="caution">
    <text evidence="17">The sequence shown here is derived from an EMBL/GenBank/DDBJ whole genome shotgun (WGS) entry which is preliminary data.</text>
</comment>
<dbReference type="InterPro" id="IPR006085">
    <property type="entry name" value="XPG_DNA_repair_N"/>
</dbReference>
<dbReference type="SMART" id="SM00484">
    <property type="entry name" value="XPGI"/>
    <property type="match status" value="1"/>
</dbReference>
<keyword evidence="6" id="KW-0227">DNA damage</keyword>
<dbReference type="InterPro" id="IPR008918">
    <property type="entry name" value="HhH2"/>
</dbReference>
<keyword evidence="10" id="KW-0267">Excision nuclease</keyword>
<dbReference type="InterPro" id="IPR006084">
    <property type="entry name" value="XPG/Rad2"/>
</dbReference>
<feature type="compositionally biased region" description="Acidic residues" evidence="14">
    <location>
        <begin position="918"/>
        <end position="941"/>
    </location>
</feature>
<dbReference type="Pfam" id="PF00867">
    <property type="entry name" value="XPG_I"/>
    <property type="match status" value="1"/>
</dbReference>
<dbReference type="InterPro" id="IPR019974">
    <property type="entry name" value="XPG_CS"/>
</dbReference>
<organism evidence="17 18">
    <name type="scientific">Apiosordaria backusii</name>
    <dbReference type="NCBI Taxonomy" id="314023"/>
    <lineage>
        <taxon>Eukaryota</taxon>
        <taxon>Fungi</taxon>
        <taxon>Dikarya</taxon>
        <taxon>Ascomycota</taxon>
        <taxon>Pezizomycotina</taxon>
        <taxon>Sordariomycetes</taxon>
        <taxon>Sordariomycetidae</taxon>
        <taxon>Sordariales</taxon>
        <taxon>Lasiosphaeriaceae</taxon>
        <taxon>Apiosordaria</taxon>
    </lineage>
</organism>
<evidence type="ECO:0008006" key="19">
    <source>
        <dbReference type="Google" id="ProtNLM"/>
    </source>
</evidence>
<dbReference type="InterPro" id="IPR029190">
    <property type="entry name" value="Rrp14/SURF6_C"/>
</dbReference>
<dbReference type="SMART" id="SM00279">
    <property type="entry name" value="HhH2"/>
    <property type="match status" value="1"/>
</dbReference>
<dbReference type="InterPro" id="IPR006086">
    <property type="entry name" value="XPG-I_dom"/>
</dbReference>
<keyword evidence="8" id="KW-0269">Exonuclease</keyword>
<feature type="domain" description="XPG-I" evidence="15">
    <location>
        <begin position="138"/>
        <end position="208"/>
    </location>
</feature>
<feature type="region of interest" description="Disordered" evidence="14">
    <location>
        <begin position="1116"/>
        <end position="1136"/>
    </location>
</feature>
<evidence type="ECO:0000256" key="1">
    <source>
        <dbReference type="ARBA" id="ARBA00001946"/>
    </source>
</evidence>
<evidence type="ECO:0000313" key="17">
    <source>
        <dbReference type="EMBL" id="KAK0721429.1"/>
    </source>
</evidence>
<dbReference type="GO" id="GO:0035312">
    <property type="term" value="F:5'-3' DNA exonuclease activity"/>
    <property type="evidence" value="ECO:0007669"/>
    <property type="project" value="InterPro"/>
</dbReference>
<feature type="region of interest" description="Disordered" evidence="14">
    <location>
        <begin position="1052"/>
        <end position="1088"/>
    </location>
</feature>
<proteinExistence type="inferred from homology"/>
<evidence type="ECO:0000256" key="2">
    <source>
        <dbReference type="ARBA" id="ARBA00004123"/>
    </source>
</evidence>
<keyword evidence="13" id="KW-0539">Nucleus</keyword>
<feature type="compositionally biased region" description="Polar residues" evidence="14">
    <location>
        <begin position="445"/>
        <end position="458"/>
    </location>
</feature>
<evidence type="ECO:0000256" key="8">
    <source>
        <dbReference type="ARBA" id="ARBA00022839"/>
    </source>
</evidence>
<dbReference type="Pfam" id="PF15459">
    <property type="entry name" value="RRP14"/>
    <property type="match status" value="1"/>
</dbReference>
<dbReference type="GO" id="GO:0003677">
    <property type="term" value="F:DNA binding"/>
    <property type="evidence" value="ECO:0007669"/>
    <property type="project" value="UniProtKB-KW"/>
</dbReference>
<keyword evidence="4" id="KW-0540">Nuclease</keyword>
<evidence type="ECO:0000256" key="5">
    <source>
        <dbReference type="ARBA" id="ARBA00022723"/>
    </source>
</evidence>
<feature type="compositionally biased region" description="Low complexity" evidence="14">
    <location>
        <begin position="627"/>
        <end position="646"/>
    </location>
</feature>
<feature type="compositionally biased region" description="Low complexity" evidence="14">
    <location>
        <begin position="494"/>
        <end position="504"/>
    </location>
</feature>
<reference evidence="17" key="1">
    <citation type="submission" date="2023-06" db="EMBL/GenBank/DDBJ databases">
        <title>Genome-scale phylogeny and comparative genomics of the fungal order Sordariales.</title>
        <authorList>
            <consortium name="Lawrence Berkeley National Laboratory"/>
            <person name="Hensen N."/>
            <person name="Bonometti L."/>
            <person name="Westerberg I."/>
            <person name="Brannstrom I.O."/>
            <person name="Guillou S."/>
            <person name="Cros-Aarteil S."/>
            <person name="Calhoun S."/>
            <person name="Haridas S."/>
            <person name="Kuo A."/>
            <person name="Mondo S."/>
            <person name="Pangilinan J."/>
            <person name="Riley R."/>
            <person name="Labutti K."/>
            <person name="Andreopoulos B."/>
            <person name="Lipzen A."/>
            <person name="Chen C."/>
            <person name="Yanf M."/>
            <person name="Daum C."/>
            <person name="Ng V."/>
            <person name="Clum A."/>
            <person name="Steindorff A."/>
            <person name="Ohm R."/>
            <person name="Martin F."/>
            <person name="Silar P."/>
            <person name="Natvig D."/>
            <person name="Lalanne C."/>
            <person name="Gautier V."/>
            <person name="Ament-Velasquez S.L."/>
            <person name="Kruys A."/>
            <person name="Hutchinson M.I."/>
            <person name="Powell A.J."/>
            <person name="Barry K."/>
            <person name="Miller A.N."/>
            <person name="Grigoriev I.V."/>
            <person name="Debuchy R."/>
            <person name="Gladieux P."/>
            <person name="Thoren M.H."/>
            <person name="Johannesson H."/>
        </authorList>
    </citation>
    <scope>NUCLEOTIDE SEQUENCE</scope>
    <source>
        <strain evidence="17">CBS 540.89</strain>
    </source>
</reference>
<protein>
    <recommendedName>
        <fullName evidence="19">Exonuclease 1</fullName>
    </recommendedName>
</protein>
<dbReference type="GO" id="GO:0017108">
    <property type="term" value="F:5'-flap endonuclease activity"/>
    <property type="evidence" value="ECO:0007669"/>
    <property type="project" value="TreeGrafter"/>
</dbReference>
<dbReference type="GO" id="GO:0046872">
    <property type="term" value="F:metal ion binding"/>
    <property type="evidence" value="ECO:0007669"/>
    <property type="project" value="UniProtKB-KW"/>
</dbReference>
<keyword evidence="18" id="KW-1185">Reference proteome</keyword>
<dbReference type="GO" id="GO:0006281">
    <property type="term" value="P:DNA repair"/>
    <property type="evidence" value="ECO:0007669"/>
    <property type="project" value="UniProtKB-KW"/>
</dbReference>
<comment type="subcellular location">
    <subcellularLocation>
        <location evidence="2">Nucleus</location>
    </subcellularLocation>
</comment>
<comment type="similarity">
    <text evidence="3">Belongs to the XPG/RAD2 endonuclease family. EXO1 subfamily.</text>
</comment>
<accession>A0AA40DYR4</accession>
<evidence type="ECO:0000256" key="3">
    <source>
        <dbReference type="ARBA" id="ARBA00010563"/>
    </source>
</evidence>
<keyword evidence="7" id="KW-0378">Hydrolase</keyword>
<feature type="compositionally biased region" description="Basic residues" evidence="14">
    <location>
        <begin position="1234"/>
        <end position="1254"/>
    </location>
</feature>
<evidence type="ECO:0000256" key="7">
    <source>
        <dbReference type="ARBA" id="ARBA00022801"/>
    </source>
</evidence>
<feature type="compositionally biased region" description="Basic and acidic residues" evidence="14">
    <location>
        <begin position="1056"/>
        <end position="1074"/>
    </location>
</feature>
<evidence type="ECO:0000259" key="16">
    <source>
        <dbReference type="SMART" id="SM00485"/>
    </source>
</evidence>
<feature type="region of interest" description="Disordered" evidence="14">
    <location>
        <begin position="1189"/>
        <end position="1261"/>
    </location>
</feature>
<evidence type="ECO:0000256" key="12">
    <source>
        <dbReference type="ARBA" id="ARBA00023204"/>
    </source>
</evidence>
<feature type="compositionally biased region" description="Basic and acidic residues" evidence="14">
    <location>
        <begin position="885"/>
        <end position="906"/>
    </location>
</feature>
<feature type="compositionally biased region" description="Basic and acidic residues" evidence="14">
    <location>
        <begin position="783"/>
        <end position="813"/>
    </location>
</feature>
<feature type="region of interest" description="Disordered" evidence="14">
    <location>
        <begin position="436"/>
        <end position="520"/>
    </location>
</feature>
<dbReference type="InterPro" id="IPR037315">
    <property type="entry name" value="EXO1_H3TH"/>
</dbReference>
<evidence type="ECO:0000256" key="9">
    <source>
        <dbReference type="ARBA" id="ARBA00022842"/>
    </source>
</evidence>
<keyword evidence="11" id="KW-0238">DNA-binding</keyword>
<feature type="region of interest" description="Disordered" evidence="14">
    <location>
        <begin position="619"/>
        <end position="647"/>
    </location>
</feature>
<name>A0AA40DYR4_9PEZI</name>
<dbReference type="FunFam" id="1.10.150.20:FF:000011">
    <property type="entry name" value="exonuclease 1"/>
    <property type="match status" value="1"/>
</dbReference>
<feature type="region of interest" description="Disordered" evidence="14">
    <location>
        <begin position="773"/>
        <end position="999"/>
    </location>
</feature>
<dbReference type="Pfam" id="PF04935">
    <property type="entry name" value="SURF6"/>
    <property type="match status" value="1"/>
</dbReference>
<sequence length="1261" mass="140670">MGIQGLFPLLKSIHRTTELKKYAGETFGVDGYGWLHRGAIACAIELAQGKPTRKYVDFAMHRVRMFKYFGVTPYLVFDGDYLPSKAKTESSREKRREQSLKTGLELLKAGKPSKAHMELQKAIDVTPEMARHLIEELKKAGVPYIVAPYEADAQLVYLERQGIIGGIVSEDSDMLVFGAKRLLTKMDQHGQCVEIQRKDFCLVREISLTGWTDTEFRHMAILSGCDYLDAVNNIGLKTAYRLIRKHKTPERIIQMLRFEGKHRVPENYLEEFKQAELTFLHQRVFCPKKQDIVFFTEPGPALNVDEMPFIGAPVETDLAQAIAAGDVNPITKKRIVLPSSRASPPSPGKRRISQTMAPVTVPTRNPGKPINEYFAKHKRIPLGEMDANCFNVNQNGASPSNSPRPIVFPLPRPYIEGVEEPTRPSRRYVNLEAALGGERRRRSEPISNLLATSQPQSSQHRRRTTGPIVDIFQDPSPSTTRPPKKARLCDDDLPTLTPDNNNTPVRSKFFSSTQKAEPTRKEADLILSDDSIEDAFRSLPEFNDWSSNKASQSGEVAIFEEESMATRVGCEQEEIEVPASSPVQPAERVSHRQPSSTRALGELITEFSYATTQSRTRIVHGLPSPVSSLNTPSTSKSSTPSGSQTPILTPLQRLGFQALQRGKPRAVSSSIPQSTRSLSFSKRSSSLAVNPASIPLPRADLAEIEALSQSVGSEDLILPSSDGELEQEDEQHQISNRGLDLSRFNKDRLRDHAKAFDGLLSLIPSKLYYGEDTSDQWKKKKQTKEEARAAKRGKLDPDSELHRNAKDVMEERARNKRKLKELEDEDDSNGSNDDDDFEIEGIEKEKPLEGLKKRETTATEDESPVKKQKLAEEPAVEQIPSKPVSTKESKKSAKKQKKEEAKRLKTEAATPSKPAAEKDEEPAVQESTEAPDSDREDDEMVPIDVSGLVTKDEENASGDESESTRDTPASDAAKTDSVAASSTTSISSAVPPSEKPKYLKIPVGAIDAAKIKEKLAAKILSMKIARKAADTEGNAIKNKNDLLESRRKLALKRKERKNEMRKQAKIEEEKKREAALATARDSPSLSSFLQDEADATPTNYAFGRLAFSDGTQLSHDAAYEKAPGSAKKKGPSDPKTALLKLENQKKRIANLPEEKQKQVLEQEAWLAARKRTEGEKVIDSETLLKKAIKRKEKGKKKSEKEWKERKEGVQKAIYDRQKKREENLQKRKDEKMANRRGKGKGKKNKGVQTKKKGGRPGFEGK</sequence>
<dbReference type="Gene3D" id="3.40.50.1010">
    <property type="entry name" value="5'-nuclease"/>
    <property type="match status" value="1"/>
</dbReference>
<dbReference type="CDD" id="cd09857">
    <property type="entry name" value="PIN_EXO1"/>
    <property type="match status" value="1"/>
</dbReference>
<comment type="cofactor">
    <cofactor evidence="1">
        <name>Mg(2+)</name>
        <dbReference type="ChEBI" id="CHEBI:18420"/>
    </cofactor>
</comment>
<evidence type="ECO:0000313" key="18">
    <source>
        <dbReference type="Proteomes" id="UP001172159"/>
    </source>
</evidence>
<dbReference type="Proteomes" id="UP001172159">
    <property type="component" value="Unassembled WGS sequence"/>
</dbReference>
<dbReference type="PANTHER" id="PTHR11081">
    <property type="entry name" value="FLAP ENDONUCLEASE FAMILY MEMBER"/>
    <property type="match status" value="1"/>
</dbReference>
<dbReference type="AlphaFoldDB" id="A0AA40DYR4"/>
<dbReference type="PROSITE" id="PS00841">
    <property type="entry name" value="XPG_1"/>
    <property type="match status" value="1"/>
</dbReference>
<evidence type="ECO:0000259" key="15">
    <source>
        <dbReference type="SMART" id="SM00484"/>
    </source>
</evidence>
<dbReference type="SUPFAM" id="SSF88723">
    <property type="entry name" value="PIN domain-like"/>
    <property type="match status" value="1"/>
</dbReference>
<feature type="compositionally biased region" description="Basic and acidic residues" evidence="14">
    <location>
        <begin position="841"/>
        <end position="872"/>
    </location>
</feature>
<dbReference type="Pfam" id="PF00752">
    <property type="entry name" value="XPG_N"/>
    <property type="match status" value="1"/>
</dbReference>
<dbReference type="SUPFAM" id="SSF47807">
    <property type="entry name" value="5' to 3' exonuclease, C-terminal subdomain"/>
    <property type="match status" value="1"/>
</dbReference>
<keyword evidence="5" id="KW-0479">Metal-binding</keyword>
<evidence type="ECO:0000256" key="6">
    <source>
        <dbReference type="ARBA" id="ARBA00022763"/>
    </source>
</evidence>
<dbReference type="PANTHER" id="PTHR11081:SF65">
    <property type="entry name" value="DNA DAMAGE-INDUCIBLE PROTEIN DIN7-RELATED"/>
    <property type="match status" value="1"/>
</dbReference>
<evidence type="ECO:0000256" key="4">
    <source>
        <dbReference type="ARBA" id="ARBA00022722"/>
    </source>
</evidence>
<dbReference type="EMBL" id="JAUKTV010000012">
    <property type="protein sequence ID" value="KAK0721429.1"/>
    <property type="molecule type" value="Genomic_DNA"/>
</dbReference>
<dbReference type="PRINTS" id="PR00853">
    <property type="entry name" value="XPGRADSUPER"/>
</dbReference>
<evidence type="ECO:0000256" key="11">
    <source>
        <dbReference type="ARBA" id="ARBA00023125"/>
    </source>
</evidence>
<dbReference type="InterPro" id="IPR036279">
    <property type="entry name" value="5-3_exonuclease_C_sf"/>
</dbReference>
<evidence type="ECO:0000256" key="13">
    <source>
        <dbReference type="ARBA" id="ARBA00023242"/>
    </source>
</evidence>